<proteinExistence type="predicted"/>
<feature type="transmembrane region" description="Helical" evidence="5">
    <location>
        <begin position="29"/>
        <end position="46"/>
    </location>
</feature>
<evidence type="ECO:0000256" key="2">
    <source>
        <dbReference type="ARBA" id="ARBA00022692"/>
    </source>
</evidence>
<gene>
    <name evidence="7" type="ORF">DPM12_11390</name>
</gene>
<evidence type="ECO:0000313" key="8">
    <source>
        <dbReference type="Proteomes" id="UP000250462"/>
    </source>
</evidence>
<dbReference type="AlphaFoldDB" id="A0A329QNW5"/>
<evidence type="ECO:0000256" key="3">
    <source>
        <dbReference type="ARBA" id="ARBA00022989"/>
    </source>
</evidence>
<dbReference type="GO" id="GO:0140359">
    <property type="term" value="F:ABC-type transporter activity"/>
    <property type="evidence" value="ECO:0007669"/>
    <property type="project" value="InterPro"/>
</dbReference>
<keyword evidence="4 5" id="KW-0472">Membrane</keyword>
<evidence type="ECO:0000256" key="4">
    <source>
        <dbReference type="ARBA" id="ARBA00023136"/>
    </source>
</evidence>
<dbReference type="InterPro" id="IPR013525">
    <property type="entry name" value="ABC2_TM"/>
</dbReference>
<reference evidence="7 8" key="1">
    <citation type="submission" date="2018-06" db="EMBL/GenBank/DDBJ databases">
        <title>Phytoactinopolyspora halophila sp. nov., a novel halophilic actinomycete isolated from a saline soil in China.</title>
        <authorList>
            <person name="Tang S.-K."/>
        </authorList>
    </citation>
    <scope>NUCLEOTIDE SEQUENCE [LARGE SCALE GENOMIC DNA]</scope>
    <source>
        <strain evidence="7 8">YIM 96934</strain>
    </source>
</reference>
<dbReference type="Pfam" id="PF01061">
    <property type="entry name" value="ABC2_membrane"/>
    <property type="match status" value="1"/>
</dbReference>
<sequence>MNATVHGIQLGFLRGVIELRNSLRTWDEWGNNIFVALAFAVVLYFQRDTILDEATVALATVALPSMLGTMVVLGGVSGTASILAFEREDGTLLRAKAVPHGMVGYLISKIMHSAGLMVVTITVVLVAGLILVPEILSTSTVGWLMAAGILILGLLATLPWGAVIGSLVKSPQMAFGLSALPVGGLAAISGIFYPITALAGWVQAIAQAFPVYWLGHGMRAALVPEAEAAEIGGSWRYVEMLGVLGAWTIVGLLLAPPILRRMARRESGSAVEERRHAAMQRYS</sequence>
<feature type="transmembrane region" description="Helical" evidence="5">
    <location>
        <begin position="143"/>
        <end position="168"/>
    </location>
</feature>
<dbReference type="OrthoDB" id="9786643at2"/>
<evidence type="ECO:0000256" key="1">
    <source>
        <dbReference type="ARBA" id="ARBA00004141"/>
    </source>
</evidence>
<accession>A0A329QNW5</accession>
<organism evidence="7 8">
    <name type="scientific">Phytoactinopolyspora halophila</name>
    <dbReference type="NCBI Taxonomy" id="1981511"/>
    <lineage>
        <taxon>Bacteria</taxon>
        <taxon>Bacillati</taxon>
        <taxon>Actinomycetota</taxon>
        <taxon>Actinomycetes</taxon>
        <taxon>Jiangellales</taxon>
        <taxon>Jiangellaceae</taxon>
        <taxon>Phytoactinopolyspora</taxon>
    </lineage>
</organism>
<keyword evidence="8" id="KW-1185">Reference proteome</keyword>
<evidence type="ECO:0000256" key="5">
    <source>
        <dbReference type="SAM" id="Phobius"/>
    </source>
</evidence>
<name>A0A329QNW5_9ACTN</name>
<feature type="transmembrane region" description="Helical" evidence="5">
    <location>
        <begin position="66"/>
        <end position="85"/>
    </location>
</feature>
<keyword evidence="2 5" id="KW-0812">Transmembrane</keyword>
<protein>
    <submittedName>
        <fullName evidence="7">ABC transporter permease</fullName>
    </submittedName>
</protein>
<feature type="transmembrane region" description="Helical" evidence="5">
    <location>
        <begin position="175"/>
        <end position="195"/>
    </location>
</feature>
<feature type="domain" description="ABC-2 type transporter transmembrane" evidence="6">
    <location>
        <begin position="20"/>
        <end position="222"/>
    </location>
</feature>
<evidence type="ECO:0000313" key="7">
    <source>
        <dbReference type="EMBL" id="RAW14030.1"/>
    </source>
</evidence>
<comment type="subcellular location">
    <subcellularLocation>
        <location evidence="1">Membrane</location>
        <topology evidence="1">Multi-pass membrane protein</topology>
    </subcellularLocation>
</comment>
<dbReference type="PANTHER" id="PTHR43229:SF6">
    <property type="entry name" value="ABC-TYPE MULTIDRUG TRANSPORT SYSTEM, PERMEASE COMPONENT"/>
    <property type="match status" value="1"/>
</dbReference>
<dbReference type="GO" id="GO:0016020">
    <property type="term" value="C:membrane"/>
    <property type="evidence" value="ECO:0007669"/>
    <property type="project" value="UniProtKB-SubCell"/>
</dbReference>
<comment type="caution">
    <text evidence="7">The sequence shown here is derived from an EMBL/GenBank/DDBJ whole genome shotgun (WGS) entry which is preliminary data.</text>
</comment>
<feature type="transmembrane region" description="Helical" evidence="5">
    <location>
        <begin position="106"/>
        <end position="131"/>
    </location>
</feature>
<dbReference type="RefSeq" id="WP_112258452.1">
    <property type="nucleotide sequence ID" value="NZ_QMIG01000010.1"/>
</dbReference>
<dbReference type="Proteomes" id="UP000250462">
    <property type="component" value="Unassembled WGS sequence"/>
</dbReference>
<dbReference type="InterPro" id="IPR051784">
    <property type="entry name" value="Nod_factor_ABC_transporter"/>
</dbReference>
<keyword evidence="3 5" id="KW-1133">Transmembrane helix</keyword>
<evidence type="ECO:0000259" key="6">
    <source>
        <dbReference type="Pfam" id="PF01061"/>
    </source>
</evidence>
<feature type="transmembrane region" description="Helical" evidence="5">
    <location>
        <begin position="240"/>
        <end position="259"/>
    </location>
</feature>
<dbReference type="PANTHER" id="PTHR43229">
    <property type="entry name" value="NODULATION PROTEIN J"/>
    <property type="match status" value="1"/>
</dbReference>
<dbReference type="EMBL" id="QMIG01000010">
    <property type="protein sequence ID" value="RAW14030.1"/>
    <property type="molecule type" value="Genomic_DNA"/>
</dbReference>